<protein>
    <recommendedName>
        <fullName evidence="4">Reverse transcriptase Ty1/copia-type domain-containing protein</fullName>
    </recommendedName>
</protein>
<accession>A0A2K1IYS6</accession>
<evidence type="ECO:0000313" key="3">
    <source>
        <dbReference type="Proteomes" id="UP000006727"/>
    </source>
</evidence>
<dbReference type="Proteomes" id="UP000006727">
    <property type="component" value="Chromosome 19"/>
</dbReference>
<name>A0A2K1IYS6_PHYPA</name>
<dbReference type="AlphaFoldDB" id="A0A2K1IYS6"/>
<proteinExistence type="predicted"/>
<reference evidence="1 3" key="2">
    <citation type="journal article" date="2018" name="Plant J.">
        <title>The Physcomitrella patens chromosome-scale assembly reveals moss genome structure and evolution.</title>
        <authorList>
            <person name="Lang D."/>
            <person name="Ullrich K.K."/>
            <person name="Murat F."/>
            <person name="Fuchs J."/>
            <person name="Jenkins J."/>
            <person name="Haas F.B."/>
            <person name="Piednoel M."/>
            <person name="Gundlach H."/>
            <person name="Van Bel M."/>
            <person name="Meyberg R."/>
            <person name="Vives C."/>
            <person name="Morata J."/>
            <person name="Symeonidi A."/>
            <person name="Hiss M."/>
            <person name="Muchero W."/>
            <person name="Kamisugi Y."/>
            <person name="Saleh O."/>
            <person name="Blanc G."/>
            <person name="Decker E.L."/>
            <person name="van Gessel N."/>
            <person name="Grimwood J."/>
            <person name="Hayes R.D."/>
            <person name="Graham S.W."/>
            <person name="Gunter L.E."/>
            <person name="McDaniel S.F."/>
            <person name="Hoernstein S.N.W."/>
            <person name="Larsson A."/>
            <person name="Li F.W."/>
            <person name="Perroud P.F."/>
            <person name="Phillips J."/>
            <person name="Ranjan P."/>
            <person name="Rokshar D.S."/>
            <person name="Rothfels C.J."/>
            <person name="Schneider L."/>
            <person name="Shu S."/>
            <person name="Stevenson D.W."/>
            <person name="Thummler F."/>
            <person name="Tillich M."/>
            <person name="Villarreal Aguilar J.C."/>
            <person name="Widiez T."/>
            <person name="Wong G.K."/>
            <person name="Wymore A."/>
            <person name="Zhang Y."/>
            <person name="Zimmer A.D."/>
            <person name="Quatrano R.S."/>
            <person name="Mayer K.F.X."/>
            <person name="Goodstein D."/>
            <person name="Casacuberta J.M."/>
            <person name="Vandepoele K."/>
            <person name="Reski R."/>
            <person name="Cuming A.C."/>
            <person name="Tuskan G.A."/>
            <person name="Maumus F."/>
            <person name="Salse J."/>
            <person name="Schmutz J."/>
            <person name="Rensing S.A."/>
        </authorList>
    </citation>
    <scope>NUCLEOTIDE SEQUENCE [LARGE SCALE GENOMIC DNA]</scope>
    <source>
        <strain evidence="2 3">cv. Gransden 2004</strain>
    </source>
</reference>
<dbReference type="EnsemblPlants" id="Pp3c19_17280V3.1">
    <property type="protein sequence ID" value="PAC:32939587.CDS.1"/>
    <property type="gene ID" value="Pp3c19_17280"/>
</dbReference>
<organism evidence="1">
    <name type="scientific">Physcomitrium patens</name>
    <name type="common">Spreading-leaved earth moss</name>
    <name type="synonym">Physcomitrella patens</name>
    <dbReference type="NCBI Taxonomy" id="3218"/>
    <lineage>
        <taxon>Eukaryota</taxon>
        <taxon>Viridiplantae</taxon>
        <taxon>Streptophyta</taxon>
        <taxon>Embryophyta</taxon>
        <taxon>Bryophyta</taxon>
        <taxon>Bryophytina</taxon>
        <taxon>Bryopsida</taxon>
        <taxon>Funariidae</taxon>
        <taxon>Funariales</taxon>
        <taxon>Funariaceae</taxon>
        <taxon>Physcomitrium</taxon>
    </lineage>
</organism>
<reference evidence="1 3" key="1">
    <citation type="journal article" date="2008" name="Science">
        <title>The Physcomitrella genome reveals evolutionary insights into the conquest of land by plants.</title>
        <authorList>
            <person name="Rensing S."/>
            <person name="Lang D."/>
            <person name="Zimmer A."/>
            <person name="Terry A."/>
            <person name="Salamov A."/>
            <person name="Shapiro H."/>
            <person name="Nishiyama T."/>
            <person name="Perroud P.-F."/>
            <person name="Lindquist E."/>
            <person name="Kamisugi Y."/>
            <person name="Tanahashi T."/>
            <person name="Sakakibara K."/>
            <person name="Fujita T."/>
            <person name="Oishi K."/>
            <person name="Shin-I T."/>
            <person name="Kuroki Y."/>
            <person name="Toyoda A."/>
            <person name="Suzuki Y."/>
            <person name="Hashimoto A."/>
            <person name="Yamaguchi K."/>
            <person name="Sugano A."/>
            <person name="Kohara Y."/>
            <person name="Fujiyama A."/>
            <person name="Anterola A."/>
            <person name="Aoki S."/>
            <person name="Ashton N."/>
            <person name="Barbazuk W.B."/>
            <person name="Barker E."/>
            <person name="Bennetzen J."/>
            <person name="Bezanilla M."/>
            <person name="Blankenship R."/>
            <person name="Cho S.H."/>
            <person name="Dutcher S."/>
            <person name="Estelle M."/>
            <person name="Fawcett J.A."/>
            <person name="Gundlach H."/>
            <person name="Hanada K."/>
            <person name="Heyl A."/>
            <person name="Hicks K.A."/>
            <person name="Hugh J."/>
            <person name="Lohr M."/>
            <person name="Mayer K."/>
            <person name="Melkozernov A."/>
            <person name="Murata T."/>
            <person name="Nelson D."/>
            <person name="Pils B."/>
            <person name="Prigge M."/>
            <person name="Reiss B."/>
            <person name="Renner T."/>
            <person name="Rombauts S."/>
            <person name="Rushton P."/>
            <person name="Sanderfoot A."/>
            <person name="Schween G."/>
            <person name="Shiu S.-H."/>
            <person name="Stueber K."/>
            <person name="Theodoulou F.L."/>
            <person name="Tu H."/>
            <person name="Van de Peer Y."/>
            <person name="Verrier P.J."/>
            <person name="Waters E."/>
            <person name="Wood A."/>
            <person name="Yang L."/>
            <person name="Cove D."/>
            <person name="Cuming A."/>
            <person name="Hasebe M."/>
            <person name="Lucas S."/>
            <person name="Mishler D.B."/>
            <person name="Reski R."/>
            <person name="Grigoriev I."/>
            <person name="Quatrano R.S."/>
            <person name="Boore J.L."/>
        </authorList>
    </citation>
    <scope>NUCLEOTIDE SEQUENCE [LARGE SCALE GENOMIC DNA]</scope>
    <source>
        <strain evidence="2 3">cv. Gransden 2004</strain>
    </source>
</reference>
<dbReference type="Gramene" id="Pp3c19_17280V3.1">
    <property type="protein sequence ID" value="PAC:32939587.CDS.1"/>
    <property type="gene ID" value="Pp3c19_17280"/>
</dbReference>
<evidence type="ECO:0008006" key="4">
    <source>
        <dbReference type="Google" id="ProtNLM"/>
    </source>
</evidence>
<dbReference type="InParanoid" id="A0A2K1IYS6"/>
<evidence type="ECO:0000313" key="1">
    <source>
        <dbReference type="EMBL" id="PNR34429.1"/>
    </source>
</evidence>
<keyword evidence="3" id="KW-1185">Reference proteome</keyword>
<sequence length="71" mass="8520">MSDEGKIHYNLGNAILRNRKARWIILHQAKYITNKLHEFHILNFNPLNTPIQLGIFLSNEDHINFHDYPYF</sequence>
<dbReference type="EMBL" id="ABEU02000019">
    <property type="protein sequence ID" value="PNR34429.1"/>
    <property type="molecule type" value="Genomic_DNA"/>
</dbReference>
<reference evidence="2" key="3">
    <citation type="submission" date="2020-12" db="UniProtKB">
        <authorList>
            <consortium name="EnsemblPlants"/>
        </authorList>
    </citation>
    <scope>IDENTIFICATION</scope>
</reference>
<gene>
    <name evidence="1" type="ORF">PHYPA_024246</name>
</gene>
<evidence type="ECO:0000313" key="2">
    <source>
        <dbReference type="EnsemblPlants" id="PAC:32939587.CDS.1"/>
    </source>
</evidence>